<dbReference type="InterPro" id="IPR012337">
    <property type="entry name" value="RNaseH-like_sf"/>
</dbReference>
<evidence type="ECO:0000259" key="1">
    <source>
        <dbReference type="PROSITE" id="PS50994"/>
    </source>
</evidence>
<dbReference type="PANTHER" id="PTHR45835:SF99">
    <property type="entry name" value="CHROMO DOMAIN-CONTAINING PROTEIN-RELATED"/>
    <property type="match status" value="1"/>
</dbReference>
<protein>
    <recommendedName>
        <fullName evidence="1">Integrase catalytic domain-containing protein</fullName>
    </recommendedName>
</protein>
<reference evidence="2" key="1">
    <citation type="submission" date="2023-08" db="EMBL/GenBank/DDBJ databases">
        <title>A de novo genome assembly of Solanum verrucosum Schlechtendal, a Mexican diploid species geographically isolated from the other diploid A-genome species in potato relatives.</title>
        <authorList>
            <person name="Hosaka K."/>
        </authorList>
    </citation>
    <scope>NUCLEOTIDE SEQUENCE</scope>
    <source>
        <tissue evidence="2">Young leaves</tissue>
    </source>
</reference>
<accession>A0AAF0T8Z2</accession>
<dbReference type="SUPFAM" id="SSF53098">
    <property type="entry name" value="Ribonuclease H-like"/>
    <property type="match status" value="1"/>
</dbReference>
<gene>
    <name evidence="2" type="ORF">MTR67_003006</name>
</gene>
<dbReference type="Gene3D" id="3.30.420.10">
    <property type="entry name" value="Ribonuclease H-like superfamily/Ribonuclease H"/>
    <property type="match status" value="1"/>
</dbReference>
<dbReference type="EMBL" id="CP133612">
    <property type="protein sequence ID" value="WMV09621.1"/>
    <property type="molecule type" value="Genomic_DNA"/>
</dbReference>
<dbReference type="PROSITE" id="PS50994">
    <property type="entry name" value="INTEGRASE"/>
    <property type="match status" value="1"/>
</dbReference>
<proteinExistence type="predicted"/>
<dbReference type="PANTHER" id="PTHR45835">
    <property type="entry name" value="YALI0A06105P"/>
    <property type="match status" value="1"/>
</dbReference>
<name>A0AAF0T8Z2_SOLVR</name>
<keyword evidence="3" id="KW-1185">Reference proteome</keyword>
<evidence type="ECO:0000313" key="2">
    <source>
        <dbReference type="EMBL" id="WMV09621.1"/>
    </source>
</evidence>
<evidence type="ECO:0000313" key="3">
    <source>
        <dbReference type="Proteomes" id="UP001234989"/>
    </source>
</evidence>
<feature type="domain" description="Integrase catalytic" evidence="1">
    <location>
        <begin position="40"/>
        <end position="212"/>
    </location>
</feature>
<organism evidence="2 3">
    <name type="scientific">Solanum verrucosum</name>
    <dbReference type="NCBI Taxonomy" id="315347"/>
    <lineage>
        <taxon>Eukaryota</taxon>
        <taxon>Viridiplantae</taxon>
        <taxon>Streptophyta</taxon>
        <taxon>Embryophyta</taxon>
        <taxon>Tracheophyta</taxon>
        <taxon>Spermatophyta</taxon>
        <taxon>Magnoliopsida</taxon>
        <taxon>eudicotyledons</taxon>
        <taxon>Gunneridae</taxon>
        <taxon>Pentapetalae</taxon>
        <taxon>asterids</taxon>
        <taxon>lamiids</taxon>
        <taxon>Solanales</taxon>
        <taxon>Solanaceae</taxon>
        <taxon>Solanoideae</taxon>
        <taxon>Solaneae</taxon>
        <taxon>Solanum</taxon>
    </lineage>
</organism>
<sequence length="212" mass="24080">MGSLACLGVSKRPLSKEIQTLEYKFMQLGISKKGGVLAKIEIRPIFIEDIKAKQFEDESLNELRKKTVSSKAQDLVLDAGGVLSFKERICVTRVGLPKTLEKFDSIWVVVDMLTKLAHFISVKVDYNPQQLAMVYVKEIARLGTQLTYSTVFHPQMDGQSERTIQVLEDMLRACVIDFGGHWDKFLPLCEFSYNNNYLSSIDMAPFEVLYGR</sequence>
<dbReference type="GO" id="GO:0003676">
    <property type="term" value="F:nucleic acid binding"/>
    <property type="evidence" value="ECO:0007669"/>
    <property type="project" value="InterPro"/>
</dbReference>
<dbReference type="Proteomes" id="UP001234989">
    <property type="component" value="Chromosome 1"/>
</dbReference>
<dbReference type="InterPro" id="IPR036397">
    <property type="entry name" value="RNaseH_sf"/>
</dbReference>
<dbReference type="AlphaFoldDB" id="A0AAF0T8Z2"/>
<dbReference type="GO" id="GO:0015074">
    <property type="term" value="P:DNA integration"/>
    <property type="evidence" value="ECO:0007669"/>
    <property type="project" value="InterPro"/>
</dbReference>
<dbReference type="InterPro" id="IPR001584">
    <property type="entry name" value="Integrase_cat-core"/>
</dbReference>